<name>A0A409W4B9_9AGAR</name>
<dbReference type="Pfam" id="PF12937">
    <property type="entry name" value="F-box-like"/>
    <property type="match status" value="1"/>
</dbReference>
<dbReference type="AlphaFoldDB" id="A0A409W4B9"/>
<dbReference type="Gene3D" id="1.20.1280.50">
    <property type="match status" value="1"/>
</dbReference>
<dbReference type="STRING" id="231916.A0A409W4B9"/>
<dbReference type="InterPro" id="IPR036047">
    <property type="entry name" value="F-box-like_dom_sf"/>
</dbReference>
<evidence type="ECO:0000313" key="3">
    <source>
        <dbReference type="Proteomes" id="UP000284706"/>
    </source>
</evidence>
<protein>
    <recommendedName>
        <fullName evidence="1">F-box domain-containing protein</fullName>
    </recommendedName>
</protein>
<reference evidence="2 3" key="1">
    <citation type="journal article" date="2018" name="Evol. Lett.">
        <title>Horizontal gene cluster transfer increased hallucinogenic mushroom diversity.</title>
        <authorList>
            <person name="Reynolds H.T."/>
            <person name="Vijayakumar V."/>
            <person name="Gluck-Thaler E."/>
            <person name="Korotkin H.B."/>
            <person name="Matheny P.B."/>
            <person name="Slot J.C."/>
        </authorList>
    </citation>
    <scope>NUCLEOTIDE SEQUENCE [LARGE SCALE GENOMIC DNA]</scope>
    <source>
        <strain evidence="2 3">SRW20</strain>
    </source>
</reference>
<keyword evidence="3" id="KW-1185">Reference proteome</keyword>
<feature type="domain" description="F-box" evidence="1">
    <location>
        <begin position="46"/>
        <end position="97"/>
    </location>
</feature>
<gene>
    <name evidence="2" type="ORF">CVT26_015314</name>
</gene>
<dbReference type="EMBL" id="NHYE01005410">
    <property type="protein sequence ID" value="PPQ73341.1"/>
    <property type="molecule type" value="Genomic_DNA"/>
</dbReference>
<organism evidence="2 3">
    <name type="scientific">Gymnopilus dilepis</name>
    <dbReference type="NCBI Taxonomy" id="231916"/>
    <lineage>
        <taxon>Eukaryota</taxon>
        <taxon>Fungi</taxon>
        <taxon>Dikarya</taxon>
        <taxon>Basidiomycota</taxon>
        <taxon>Agaricomycotina</taxon>
        <taxon>Agaricomycetes</taxon>
        <taxon>Agaricomycetidae</taxon>
        <taxon>Agaricales</taxon>
        <taxon>Agaricineae</taxon>
        <taxon>Hymenogastraceae</taxon>
        <taxon>Gymnopilus</taxon>
    </lineage>
</organism>
<comment type="caution">
    <text evidence="2">The sequence shown here is derived from an EMBL/GenBank/DDBJ whole genome shotgun (WGS) entry which is preliminary data.</text>
</comment>
<evidence type="ECO:0000259" key="1">
    <source>
        <dbReference type="Pfam" id="PF12937"/>
    </source>
</evidence>
<dbReference type="SUPFAM" id="SSF81383">
    <property type="entry name" value="F-box domain"/>
    <property type="match status" value="1"/>
</dbReference>
<dbReference type="InterPro" id="IPR001810">
    <property type="entry name" value="F-box_dom"/>
</dbReference>
<dbReference type="InParanoid" id="A0A409W4B9"/>
<sequence>MCLFVNAGTLMDSSVALGTPLPAGDDSYQAGYQEPRQTITSTSINDRLPPEMLAKIFDTFLESYLSQIDSPWKLGAVCRMWREIAWSTPVLWSTLVLQYSRRPRNLSAARIELAMDWIGRSGCLPLSITIDYPLHNIFRNHRFETLSNQVHRKLCDLMELVNSNAARWKYLHLHLPGDVLSLLDARSADGSSLLHTLSLRSCDVGGKVTINNISKLSPKVVEISAIPLRRLDFNWQLVTQLSMKARSIEDVSQALEFAPALRHCAFRPVFNSSRRTEPRKITHSSVTSLEIGPYLGLHNGEDFFRAVNLPALDTLTLREIPHRDLPLDDCQRFLSRSRNGLKTLKVELCSLSGDQIAHLGRVTTSIECLHITSDLEKEDLLPVQLESFYAALRCLPQSDDIEPESATPVFPLLREFHRTKTGEFYWEQEELTALLEPLSLDSTRRRPLELIKLHCRRYTKEPYLSRQVLDQLSRFADQVNFDFTVELDNGMIGDLWALSQLHEFE</sequence>
<dbReference type="Proteomes" id="UP000284706">
    <property type="component" value="Unassembled WGS sequence"/>
</dbReference>
<dbReference type="OrthoDB" id="2423701at2759"/>
<accession>A0A409W4B9</accession>
<evidence type="ECO:0000313" key="2">
    <source>
        <dbReference type="EMBL" id="PPQ73341.1"/>
    </source>
</evidence>
<proteinExistence type="predicted"/>